<dbReference type="AlphaFoldDB" id="A0A6G1DZ62"/>
<dbReference type="PANTHER" id="PTHR47966:SF28">
    <property type="entry name" value="OS01G0290000 PROTEIN"/>
    <property type="match status" value="1"/>
</dbReference>
<dbReference type="GO" id="GO:0006629">
    <property type="term" value="P:lipid metabolic process"/>
    <property type="evidence" value="ECO:0007669"/>
    <property type="project" value="InterPro"/>
</dbReference>
<organism evidence="15 16">
    <name type="scientific">Oryza meyeriana var. granulata</name>
    <dbReference type="NCBI Taxonomy" id="110450"/>
    <lineage>
        <taxon>Eukaryota</taxon>
        <taxon>Viridiplantae</taxon>
        <taxon>Streptophyta</taxon>
        <taxon>Embryophyta</taxon>
        <taxon>Tracheophyta</taxon>
        <taxon>Spermatophyta</taxon>
        <taxon>Magnoliopsida</taxon>
        <taxon>Liliopsida</taxon>
        <taxon>Poales</taxon>
        <taxon>Poaceae</taxon>
        <taxon>BOP clade</taxon>
        <taxon>Oryzoideae</taxon>
        <taxon>Oryzeae</taxon>
        <taxon>Oryzinae</taxon>
        <taxon>Oryza</taxon>
        <taxon>Oryza meyeriana</taxon>
    </lineage>
</organism>
<evidence type="ECO:0000259" key="14">
    <source>
        <dbReference type="PROSITE" id="PS51767"/>
    </source>
</evidence>
<comment type="subcellular location">
    <subcellularLocation>
        <location evidence="1">Vacuole</location>
    </subcellularLocation>
</comment>
<keyword evidence="7" id="KW-0378">Hydrolase</keyword>
<evidence type="ECO:0000256" key="10">
    <source>
        <dbReference type="ARBA" id="ARBA00023180"/>
    </source>
</evidence>
<dbReference type="InterPro" id="IPR001461">
    <property type="entry name" value="Aspartic_peptidase_A1"/>
</dbReference>
<keyword evidence="9 12" id="KW-1015">Disulfide bond</keyword>
<evidence type="ECO:0000259" key="13">
    <source>
        <dbReference type="PROSITE" id="PS50015"/>
    </source>
</evidence>
<dbReference type="FunFam" id="2.40.70.10:FF:000002">
    <property type="entry name" value="Vacuolar aspartic proteinase"/>
    <property type="match status" value="1"/>
</dbReference>
<evidence type="ECO:0000256" key="4">
    <source>
        <dbReference type="ARBA" id="ARBA00022670"/>
    </source>
</evidence>
<evidence type="ECO:0000313" key="15">
    <source>
        <dbReference type="EMBL" id="KAF0916973.1"/>
    </source>
</evidence>
<evidence type="ECO:0000256" key="12">
    <source>
        <dbReference type="PIRSR" id="PIRSR601461-2"/>
    </source>
</evidence>
<feature type="domain" description="Saposin B-type" evidence="13">
    <location>
        <begin position="349"/>
        <end position="390"/>
    </location>
</feature>
<dbReference type="Gene3D" id="1.10.225.10">
    <property type="entry name" value="Saposin-like"/>
    <property type="match status" value="1"/>
</dbReference>
<comment type="caution">
    <text evidence="15">The sequence shown here is derived from an EMBL/GenBank/DDBJ whole genome shotgun (WGS) entry which is preliminary data.</text>
</comment>
<reference evidence="15 16" key="1">
    <citation type="submission" date="2019-11" db="EMBL/GenBank/DDBJ databases">
        <title>Whole genome sequence of Oryza granulata.</title>
        <authorList>
            <person name="Li W."/>
        </authorList>
    </citation>
    <scope>NUCLEOTIDE SEQUENCE [LARGE SCALE GENOMIC DNA]</scope>
    <source>
        <strain evidence="16">cv. Menghai</strain>
        <tissue evidence="15">Leaf</tissue>
    </source>
</reference>
<dbReference type="PROSITE" id="PS50015">
    <property type="entry name" value="SAP_B"/>
    <property type="match status" value="2"/>
</dbReference>
<dbReference type="InterPro" id="IPR021109">
    <property type="entry name" value="Peptidase_aspartic_dom_sf"/>
</dbReference>
<dbReference type="InterPro" id="IPR011001">
    <property type="entry name" value="Saposin-like"/>
</dbReference>
<gene>
    <name evidence="15" type="ORF">E2562_015138</name>
</gene>
<dbReference type="GO" id="GO:0006508">
    <property type="term" value="P:proteolysis"/>
    <property type="evidence" value="ECO:0007669"/>
    <property type="project" value="UniProtKB-KW"/>
</dbReference>
<keyword evidence="8" id="KW-0865">Zymogen</keyword>
<evidence type="ECO:0000313" key="16">
    <source>
        <dbReference type="Proteomes" id="UP000479710"/>
    </source>
</evidence>
<keyword evidence="3" id="KW-0926">Vacuole</keyword>
<accession>A0A6G1DZ62</accession>
<dbReference type="PROSITE" id="PS51767">
    <property type="entry name" value="PEPTIDASE_A1"/>
    <property type="match status" value="1"/>
</dbReference>
<evidence type="ECO:0000256" key="1">
    <source>
        <dbReference type="ARBA" id="ARBA00004116"/>
    </source>
</evidence>
<dbReference type="Gene3D" id="2.40.70.10">
    <property type="entry name" value="Acid Proteases"/>
    <property type="match status" value="3"/>
</dbReference>
<dbReference type="PRINTS" id="PR00792">
    <property type="entry name" value="PEPSIN"/>
</dbReference>
<evidence type="ECO:0000256" key="7">
    <source>
        <dbReference type="ARBA" id="ARBA00022801"/>
    </source>
</evidence>
<dbReference type="SUPFAM" id="SSF47862">
    <property type="entry name" value="Saposin"/>
    <property type="match status" value="1"/>
</dbReference>
<comment type="similarity">
    <text evidence="2">Belongs to the peptidase A1 family.</text>
</comment>
<dbReference type="Pfam" id="PF03489">
    <property type="entry name" value="SapB_2"/>
    <property type="match status" value="1"/>
</dbReference>
<dbReference type="Pfam" id="PF00026">
    <property type="entry name" value="Asp"/>
    <property type="match status" value="1"/>
</dbReference>
<dbReference type="Proteomes" id="UP000479710">
    <property type="component" value="Unassembled WGS sequence"/>
</dbReference>
<dbReference type="EMBL" id="SPHZ02000005">
    <property type="protein sequence ID" value="KAF0916973.1"/>
    <property type="molecule type" value="Genomic_DNA"/>
</dbReference>
<keyword evidence="16" id="KW-1185">Reference proteome</keyword>
<dbReference type="GO" id="GO:0005773">
    <property type="term" value="C:vacuole"/>
    <property type="evidence" value="ECO:0007669"/>
    <property type="project" value="UniProtKB-SubCell"/>
</dbReference>
<comment type="function">
    <text evidence="11">Involved in the breakdown of propeptides of storage proteins in protein-storage vacuoles.</text>
</comment>
<evidence type="ECO:0000256" key="5">
    <source>
        <dbReference type="ARBA" id="ARBA00022729"/>
    </source>
</evidence>
<keyword evidence="6" id="KW-0064">Aspartyl protease</keyword>
<evidence type="ECO:0000256" key="11">
    <source>
        <dbReference type="ARBA" id="ARBA00055997"/>
    </source>
</evidence>
<feature type="disulfide bond" evidence="12">
    <location>
        <begin position="398"/>
        <end position="435"/>
    </location>
</feature>
<feature type="domain" description="Saposin B-type" evidence="13">
    <location>
        <begin position="290"/>
        <end position="330"/>
    </location>
</feature>
<dbReference type="PANTHER" id="PTHR47966">
    <property type="entry name" value="BETA-SITE APP-CLEAVING ENZYME, ISOFORM A-RELATED"/>
    <property type="match status" value="1"/>
</dbReference>
<evidence type="ECO:0000256" key="6">
    <source>
        <dbReference type="ARBA" id="ARBA00022750"/>
    </source>
</evidence>
<keyword evidence="5" id="KW-0732">Signal</keyword>
<keyword evidence="10" id="KW-0325">Glycoprotein</keyword>
<evidence type="ECO:0008006" key="17">
    <source>
        <dbReference type="Google" id="ProtNLM"/>
    </source>
</evidence>
<proteinExistence type="inferred from homology"/>
<dbReference type="FunFam" id="2.40.70.10:FF:000115">
    <property type="entry name" value="Lysosomal aspartic protease"/>
    <property type="match status" value="1"/>
</dbReference>
<sequence>MKLLFLCRRVGGGWSGLLSGESATRRRKRRTGPVAVSCFAFRRFARTEGHATISSSCPIYSSTERPLFPLEFFSPGFPHLSGPGKLTVCARKRLDKKALDGAKLAREESHRLRVHGLGDDIVPLDNYLDTQYFGEIGIGTPPQNFTKFIETTREPSLTFIIGKFDGILGLGFPEISVGGAPPIWQGMKEQKLIEKDIFSFWLNRDPDAPTGGELIFGGVDPNRYKGTHTYVPVTRKGYWQFEMGDFLIDGYSTGFCAGGCAAIADSGTSLLGGPTTIVAQINHAIGAEGIVSMECKEVVREYGDLILKMLIAQANPLRLCSQIGLCAFDGIRSVSDNIESVVEKEKVGSDLSCTACEMAVVWIQNQLRQNKTRELILQYANQLCEHLPSPNGESAVDCDEISKMPNLAFTIANKTFTLTPEQYIVKLEQQGQTICISGFMAFDVPPPRGPLWILGDVFMGAYHTVFDFGENRIGFAESA</sequence>
<dbReference type="Pfam" id="PF05184">
    <property type="entry name" value="SapB_1"/>
    <property type="match status" value="1"/>
</dbReference>
<keyword evidence="4" id="KW-0645">Protease</keyword>
<dbReference type="FunFam" id="1.10.225.10:FF:000001">
    <property type="entry name" value="Aspartic proteinase A1"/>
    <property type="match status" value="1"/>
</dbReference>
<evidence type="ECO:0000256" key="9">
    <source>
        <dbReference type="ARBA" id="ARBA00023157"/>
    </source>
</evidence>
<dbReference type="OrthoDB" id="771136at2759"/>
<evidence type="ECO:0000256" key="2">
    <source>
        <dbReference type="ARBA" id="ARBA00007447"/>
    </source>
</evidence>
<dbReference type="InterPro" id="IPR008138">
    <property type="entry name" value="SapB_2"/>
</dbReference>
<dbReference type="InterPro" id="IPR007856">
    <property type="entry name" value="SapB_1"/>
</dbReference>
<evidence type="ECO:0000256" key="3">
    <source>
        <dbReference type="ARBA" id="ARBA00022554"/>
    </source>
</evidence>
<dbReference type="InterPro" id="IPR008139">
    <property type="entry name" value="SaposinB_dom"/>
</dbReference>
<feature type="domain" description="Peptidase A1" evidence="14">
    <location>
        <begin position="1"/>
        <end position="476"/>
    </location>
</feature>
<name>A0A6G1DZ62_9ORYZ</name>
<dbReference type="SMART" id="SM00741">
    <property type="entry name" value="SapB"/>
    <property type="match status" value="2"/>
</dbReference>
<dbReference type="SUPFAM" id="SSF50630">
    <property type="entry name" value="Acid proteases"/>
    <property type="match status" value="1"/>
</dbReference>
<dbReference type="GO" id="GO:0004190">
    <property type="term" value="F:aspartic-type endopeptidase activity"/>
    <property type="evidence" value="ECO:0007669"/>
    <property type="project" value="UniProtKB-KW"/>
</dbReference>
<protein>
    <recommendedName>
        <fullName evidence="17">Peptidase A1 domain-containing protein</fullName>
    </recommendedName>
</protein>
<dbReference type="InterPro" id="IPR033121">
    <property type="entry name" value="PEPTIDASE_A1"/>
</dbReference>
<evidence type="ECO:0000256" key="8">
    <source>
        <dbReference type="ARBA" id="ARBA00023145"/>
    </source>
</evidence>